<evidence type="ECO:0000256" key="2">
    <source>
        <dbReference type="ARBA" id="ARBA00022679"/>
    </source>
</evidence>
<sequence>MGLYIGLDIGTTSTKAFLYDEKGQIRGGSQAAYALLVPEAGRAEQRPEELMDAVADAIRGAMKEANAQAGDISAVGISAAMHSLMAVDGEGKPLTAVMTWADNRSIGQSNELHRTGEARRLYAATGTPVHPMSPLTKLLWLAERQPELFKRAAKFVSFKEYLLHRLFGRYAIDVSLASATGMLDLHTLDWNESALRLIGLSPDRLGEIVPITERFSGMDRTLAERMGLHPDTPWIAGASDGALANVGVGALERGETAVTIGTSGAVRSFAEEPSTDKAGRTFCYAFEPKRWLIGGPTNNGGIALRWYLEKFVIGEGESADLKEKEALDRIMQLADSVPPGSEGLLFLPYLSGERAPYWNADARGTYFGATLHHGREHFGRATMEGVLFAIRTVSDALTQIGGPSRSLLASGGFAKSEIWTQMLADLSGTQVVVPDTYEASAFGAASVAMLATGAIGDLGEVKDAIGILRTHEPDAGRFHTYERYYSLFKRVYDQLEPVFPEIAQLQRGTGINHEDESKEGEAKPESQGSSA</sequence>
<feature type="domain" description="Carbohydrate kinase FGGY N-terminal" evidence="5">
    <location>
        <begin position="3"/>
        <end position="247"/>
    </location>
</feature>
<dbReference type="PIRSF" id="PIRSF000538">
    <property type="entry name" value="GlpK"/>
    <property type="match status" value="1"/>
</dbReference>
<evidence type="ECO:0000259" key="6">
    <source>
        <dbReference type="Pfam" id="PF02782"/>
    </source>
</evidence>
<keyword evidence="2" id="KW-0808">Transferase</keyword>
<feature type="region of interest" description="Disordered" evidence="4">
    <location>
        <begin position="506"/>
        <end position="531"/>
    </location>
</feature>
<dbReference type="EMBL" id="CP041217">
    <property type="protein sequence ID" value="QDH20915.1"/>
    <property type="molecule type" value="Genomic_DNA"/>
</dbReference>
<comment type="similarity">
    <text evidence="1">Belongs to the FGGY kinase family.</text>
</comment>
<dbReference type="InterPro" id="IPR000577">
    <property type="entry name" value="Carb_kinase_FGGY"/>
</dbReference>
<dbReference type="GO" id="GO:0016301">
    <property type="term" value="F:kinase activity"/>
    <property type="evidence" value="ECO:0007669"/>
    <property type="project" value="UniProtKB-KW"/>
</dbReference>
<name>A0A4Y6UY12_SACBS</name>
<dbReference type="CDD" id="cd07770">
    <property type="entry name" value="ASKHA_NBD_FGGY_GntK"/>
    <property type="match status" value="1"/>
</dbReference>
<feature type="domain" description="Carbohydrate kinase FGGY C-terminal" evidence="6">
    <location>
        <begin position="257"/>
        <end position="451"/>
    </location>
</feature>
<dbReference type="Pfam" id="PF02782">
    <property type="entry name" value="FGGY_C"/>
    <property type="match status" value="1"/>
</dbReference>
<evidence type="ECO:0000256" key="4">
    <source>
        <dbReference type="SAM" id="MobiDB-lite"/>
    </source>
</evidence>
<keyword evidence="8" id="KW-1185">Reference proteome</keyword>
<dbReference type="InterPro" id="IPR050406">
    <property type="entry name" value="FGGY_Carb_Kinase"/>
</dbReference>
<dbReference type="RefSeq" id="WP_141447463.1">
    <property type="nucleotide sequence ID" value="NZ_CP041217.1"/>
</dbReference>
<evidence type="ECO:0000313" key="8">
    <source>
        <dbReference type="Proteomes" id="UP000316968"/>
    </source>
</evidence>
<dbReference type="InterPro" id="IPR043129">
    <property type="entry name" value="ATPase_NBD"/>
</dbReference>
<dbReference type="PANTHER" id="PTHR43095:SF2">
    <property type="entry name" value="GLUCONOKINASE"/>
    <property type="match status" value="1"/>
</dbReference>
<evidence type="ECO:0000313" key="7">
    <source>
        <dbReference type="EMBL" id="QDH20915.1"/>
    </source>
</evidence>
<evidence type="ECO:0000259" key="5">
    <source>
        <dbReference type="Pfam" id="PF00370"/>
    </source>
</evidence>
<dbReference type="PANTHER" id="PTHR43095">
    <property type="entry name" value="SUGAR KINASE"/>
    <property type="match status" value="1"/>
</dbReference>
<dbReference type="Pfam" id="PF00370">
    <property type="entry name" value="FGGY_N"/>
    <property type="match status" value="1"/>
</dbReference>
<dbReference type="Proteomes" id="UP000316968">
    <property type="component" value="Chromosome"/>
</dbReference>
<dbReference type="AlphaFoldDB" id="A0A4Y6UY12"/>
<accession>A0A4Y6UY12</accession>
<dbReference type="Gene3D" id="3.30.420.40">
    <property type="match status" value="2"/>
</dbReference>
<dbReference type="SUPFAM" id="SSF53067">
    <property type="entry name" value="Actin-like ATPase domain"/>
    <property type="match status" value="2"/>
</dbReference>
<proteinExistence type="inferred from homology"/>
<protein>
    <submittedName>
        <fullName evidence="7">Gluconate kinase</fullName>
    </submittedName>
</protein>
<dbReference type="OrthoDB" id="9805576at2"/>
<reference evidence="7 8" key="1">
    <citation type="submission" date="2019-06" db="EMBL/GenBank/DDBJ databases">
        <title>Saccharibacillus brassicae sp. nov., an endophytic bacterium isolated from Chinese cabbage seeds (Brassica pekinensis).</title>
        <authorList>
            <person name="Jiang L."/>
            <person name="Lee J."/>
            <person name="Kim S.W."/>
        </authorList>
    </citation>
    <scope>NUCLEOTIDE SEQUENCE [LARGE SCALE GENOMIC DNA]</scope>
    <source>
        <strain evidence="8">KCTC 43072 / ATSA2</strain>
    </source>
</reference>
<dbReference type="KEGG" id="saca:FFV09_08665"/>
<feature type="compositionally biased region" description="Basic and acidic residues" evidence="4">
    <location>
        <begin position="512"/>
        <end position="524"/>
    </location>
</feature>
<dbReference type="InterPro" id="IPR018484">
    <property type="entry name" value="FGGY_N"/>
</dbReference>
<dbReference type="GO" id="GO:0005975">
    <property type="term" value="P:carbohydrate metabolic process"/>
    <property type="evidence" value="ECO:0007669"/>
    <property type="project" value="InterPro"/>
</dbReference>
<organism evidence="7 8">
    <name type="scientific">Saccharibacillus brassicae</name>
    <dbReference type="NCBI Taxonomy" id="2583377"/>
    <lineage>
        <taxon>Bacteria</taxon>
        <taxon>Bacillati</taxon>
        <taxon>Bacillota</taxon>
        <taxon>Bacilli</taxon>
        <taxon>Bacillales</taxon>
        <taxon>Paenibacillaceae</taxon>
        <taxon>Saccharibacillus</taxon>
    </lineage>
</organism>
<evidence type="ECO:0000256" key="1">
    <source>
        <dbReference type="ARBA" id="ARBA00009156"/>
    </source>
</evidence>
<gene>
    <name evidence="7" type="ORF">FFV09_08665</name>
</gene>
<keyword evidence="3 7" id="KW-0418">Kinase</keyword>
<dbReference type="InterPro" id="IPR018485">
    <property type="entry name" value="FGGY_C"/>
</dbReference>
<evidence type="ECO:0000256" key="3">
    <source>
        <dbReference type="ARBA" id="ARBA00022777"/>
    </source>
</evidence>